<keyword evidence="2" id="KW-1185">Reference proteome</keyword>
<reference evidence="1" key="1">
    <citation type="submission" date="2021-01" db="EMBL/GenBank/DDBJ databases">
        <authorList>
            <consortium name="Genoscope - CEA"/>
            <person name="William W."/>
        </authorList>
    </citation>
    <scope>NUCLEOTIDE SEQUENCE</scope>
</reference>
<comment type="caution">
    <text evidence="1">The sequence shown here is derived from an EMBL/GenBank/DDBJ whole genome shotgun (WGS) entry which is preliminary data.</text>
</comment>
<proteinExistence type="predicted"/>
<sequence>MFVKGKQYKELTISSDDFMMKQQMIDYSKKSTLSFYILDCNIEMQKSESLDD</sequence>
<dbReference type="EMBL" id="CAJJDM010000047">
    <property type="protein sequence ID" value="CAD8071285.1"/>
    <property type="molecule type" value="Genomic_DNA"/>
</dbReference>
<evidence type="ECO:0000313" key="1">
    <source>
        <dbReference type="EMBL" id="CAD8071285.1"/>
    </source>
</evidence>
<dbReference type="AlphaFoldDB" id="A0A8S1LZ09"/>
<organism evidence="1 2">
    <name type="scientific">Paramecium primaurelia</name>
    <dbReference type="NCBI Taxonomy" id="5886"/>
    <lineage>
        <taxon>Eukaryota</taxon>
        <taxon>Sar</taxon>
        <taxon>Alveolata</taxon>
        <taxon>Ciliophora</taxon>
        <taxon>Intramacronucleata</taxon>
        <taxon>Oligohymenophorea</taxon>
        <taxon>Peniculida</taxon>
        <taxon>Parameciidae</taxon>
        <taxon>Paramecium</taxon>
    </lineage>
</organism>
<accession>A0A8S1LZ09</accession>
<evidence type="ECO:0000313" key="2">
    <source>
        <dbReference type="Proteomes" id="UP000688137"/>
    </source>
</evidence>
<name>A0A8S1LZ09_PARPR</name>
<dbReference type="Proteomes" id="UP000688137">
    <property type="component" value="Unassembled WGS sequence"/>
</dbReference>
<gene>
    <name evidence="1" type="ORF">PPRIM_AZ9-3.1.T0470085</name>
</gene>
<protein>
    <submittedName>
        <fullName evidence="1">Uncharacterized protein</fullName>
    </submittedName>
</protein>